<keyword evidence="9" id="KW-1185">Reference proteome</keyword>
<keyword evidence="3" id="KW-0254">Endocytosis</keyword>
<dbReference type="InterPro" id="IPR008936">
    <property type="entry name" value="Rho_GTPase_activation_prot"/>
</dbReference>
<dbReference type="SUPFAM" id="SSF109993">
    <property type="entry name" value="VPS9 domain"/>
    <property type="match status" value="1"/>
</dbReference>
<dbReference type="EMBL" id="JAPFFF010000001">
    <property type="protein sequence ID" value="KAK8899624.1"/>
    <property type="molecule type" value="Genomic_DNA"/>
</dbReference>
<evidence type="ECO:0000256" key="1">
    <source>
        <dbReference type="ARBA" id="ARBA00004170"/>
    </source>
</evidence>
<dbReference type="InterPro" id="IPR001936">
    <property type="entry name" value="RasGAP_dom"/>
</dbReference>
<comment type="similarity">
    <text evidence="2">Belongs to the GAPVD1 family.</text>
</comment>
<dbReference type="InterPro" id="IPR037191">
    <property type="entry name" value="VPS9_dom_sf"/>
</dbReference>
<gene>
    <name evidence="8" type="ORF">M9Y10_001940</name>
</gene>
<accession>A0ABR2L8E2</accession>
<reference evidence="8 9" key="1">
    <citation type="submission" date="2024-04" db="EMBL/GenBank/DDBJ databases">
        <title>Tritrichomonas musculus Genome.</title>
        <authorList>
            <person name="Alves-Ferreira E."/>
            <person name="Grigg M."/>
            <person name="Lorenzi H."/>
            <person name="Galac M."/>
        </authorList>
    </citation>
    <scope>NUCLEOTIDE SEQUENCE [LARGE SCALE GENOMIC DNA]</scope>
    <source>
        <strain evidence="8 9">EAF2021</strain>
    </source>
</reference>
<keyword evidence="4" id="KW-0344">Guanine-nucleotide releasing factor</keyword>
<organism evidence="8 9">
    <name type="scientific">Tritrichomonas musculus</name>
    <dbReference type="NCBI Taxonomy" id="1915356"/>
    <lineage>
        <taxon>Eukaryota</taxon>
        <taxon>Metamonada</taxon>
        <taxon>Parabasalia</taxon>
        <taxon>Tritrichomonadida</taxon>
        <taxon>Tritrichomonadidae</taxon>
        <taxon>Tritrichomonas</taxon>
    </lineage>
</organism>
<name>A0ABR2L8E2_9EUKA</name>
<dbReference type="Pfam" id="PF00616">
    <property type="entry name" value="RasGAP"/>
    <property type="match status" value="1"/>
</dbReference>
<evidence type="ECO:0000259" key="6">
    <source>
        <dbReference type="PROSITE" id="PS50018"/>
    </source>
</evidence>
<dbReference type="Pfam" id="PF02204">
    <property type="entry name" value="VPS9"/>
    <property type="match status" value="1"/>
</dbReference>
<evidence type="ECO:0008006" key="10">
    <source>
        <dbReference type="Google" id="ProtNLM"/>
    </source>
</evidence>
<evidence type="ECO:0000313" key="8">
    <source>
        <dbReference type="EMBL" id="KAK8899624.1"/>
    </source>
</evidence>
<dbReference type="Gene3D" id="1.20.1050.80">
    <property type="entry name" value="VPS9 domain"/>
    <property type="match status" value="1"/>
</dbReference>
<protein>
    <recommendedName>
        <fullName evidence="10">VPS9 domain-containing protein</fullName>
    </recommendedName>
</protein>
<dbReference type="PROSITE" id="PS51205">
    <property type="entry name" value="VPS9"/>
    <property type="match status" value="1"/>
</dbReference>
<comment type="subcellular location">
    <subcellularLocation>
        <location evidence="1">Membrane</location>
        <topology evidence="1">Peripheral membrane protein</topology>
    </subcellularLocation>
</comment>
<comment type="caution">
    <text evidence="8">The sequence shown here is derived from an EMBL/GenBank/DDBJ whole genome shotgun (WGS) entry which is preliminary data.</text>
</comment>
<proteinExistence type="inferred from homology"/>
<evidence type="ECO:0000313" key="9">
    <source>
        <dbReference type="Proteomes" id="UP001470230"/>
    </source>
</evidence>
<dbReference type="Proteomes" id="UP001470230">
    <property type="component" value="Unassembled WGS sequence"/>
</dbReference>
<dbReference type="PROSITE" id="PS50018">
    <property type="entry name" value="RAS_GTPASE_ACTIV_2"/>
    <property type="match status" value="1"/>
</dbReference>
<dbReference type="InterPro" id="IPR003123">
    <property type="entry name" value="VPS9"/>
</dbReference>
<dbReference type="SUPFAM" id="SSF48350">
    <property type="entry name" value="GTPase activation domain, GAP"/>
    <property type="match status" value="1"/>
</dbReference>
<dbReference type="Gene3D" id="1.10.506.10">
    <property type="entry name" value="GTPase Activation - p120gap, domain 1"/>
    <property type="match status" value="1"/>
</dbReference>
<evidence type="ECO:0000256" key="3">
    <source>
        <dbReference type="ARBA" id="ARBA00022583"/>
    </source>
</evidence>
<evidence type="ECO:0000256" key="5">
    <source>
        <dbReference type="ARBA" id="ARBA00023136"/>
    </source>
</evidence>
<evidence type="ECO:0000256" key="2">
    <source>
        <dbReference type="ARBA" id="ARBA00008489"/>
    </source>
</evidence>
<feature type="domain" description="Ras-GAP" evidence="6">
    <location>
        <begin position="165"/>
        <end position="329"/>
    </location>
</feature>
<sequence>MSDFRKIHLQLIQENQLNSLLSSELDRQRKSIESTIKKIIIDLRSYCLLDIWYPKVSEARLLQFLDSPIYKRENRKVFPSTSKLPFPSSITSPVNTFLQNITPNMNIILKCIHIYFHTTTKIDPIKYIPTENTFLFFASSTFPSLFGYNWCTEDGRLFVSSIIKLVEMVYNQHGKSFVNSNFRNSYIRDLIRQFFHVSGITRFLQLSLSNELTLLLADERLVNIDDNSMEYIEILLEYADRIYKGFINSMPKMPSIIKYFFSAIYQFAVKNSKEGSDEAKQLVDWLFFDVIVFPAIINPKVFALIPETSISTRSPHLPVITKIFHINDNLLQKYPGIKTNPHYIAIDFNEIFNHLTHFDEELEGVSGVLIQKVTSTSYHLLLMSLNDVLFLGHIISETIDRIDCSDKEKDSIRSAIRFKSLLNLENDELIDFWVKSYDALPTNNKVSSNSLDELCIPIVEKHDPIEIDPNLFKSMKHLITYLQEIQPTPNEPPTLKEFLELQCQIAEKNMSTELITKTNAIKTKLDRLEMDEDTILKNVELIITKKLDDSANSFASSFKHQECLTGLQTLSKSVTLLNQQLLPIMHQSVIRKFLNQNSDIQLNLKSRMKEMSTMPSSLSPDTTTPWADFFVECTKKLQKYSSELGLDNTHNMRLIKQLHSVLVSEITFKYFMSNNPLLTETDQKLVNFYESGLKKFTEDDNSKTIKQLMASPSCFDSAIECLRTGFKLGAPLEKMAKINESLVIIQDIYLFEFGEGCPADDFLPLFVFVLLKAKLPNLASLNSYMEYFLLNLSEKIKILDSKEMYVMTTFVSAIQHILSLI</sequence>
<evidence type="ECO:0000256" key="4">
    <source>
        <dbReference type="ARBA" id="ARBA00022658"/>
    </source>
</evidence>
<feature type="domain" description="VPS9" evidence="7">
    <location>
        <begin position="679"/>
        <end position="821"/>
    </location>
</feature>
<keyword evidence="5" id="KW-0472">Membrane</keyword>
<evidence type="ECO:0000259" key="7">
    <source>
        <dbReference type="PROSITE" id="PS51205"/>
    </source>
</evidence>